<dbReference type="PROSITE" id="PS01081">
    <property type="entry name" value="HTH_TETR_1"/>
    <property type="match status" value="1"/>
</dbReference>
<dbReference type="Proteomes" id="UP000218418">
    <property type="component" value="Chromosome"/>
</dbReference>
<dbReference type="InterPro" id="IPR036271">
    <property type="entry name" value="Tet_transcr_reg_TetR-rel_C_sf"/>
</dbReference>
<dbReference type="SUPFAM" id="SSF46689">
    <property type="entry name" value="Homeodomain-like"/>
    <property type="match status" value="1"/>
</dbReference>
<dbReference type="InterPro" id="IPR023772">
    <property type="entry name" value="DNA-bd_HTH_TetR-type_CS"/>
</dbReference>
<organism evidence="6 7">
    <name type="scientific">Calothrix parasitica NIES-267</name>
    <dbReference type="NCBI Taxonomy" id="1973488"/>
    <lineage>
        <taxon>Bacteria</taxon>
        <taxon>Bacillati</taxon>
        <taxon>Cyanobacteriota</taxon>
        <taxon>Cyanophyceae</taxon>
        <taxon>Nostocales</taxon>
        <taxon>Calotrichaceae</taxon>
        <taxon>Calothrix</taxon>
    </lineage>
</organism>
<feature type="domain" description="HTH tetR-type" evidence="5">
    <location>
        <begin position="14"/>
        <end position="74"/>
    </location>
</feature>
<dbReference type="SUPFAM" id="SSF48498">
    <property type="entry name" value="Tetracyclin repressor-like, C-terminal domain"/>
    <property type="match status" value="1"/>
</dbReference>
<evidence type="ECO:0000313" key="6">
    <source>
        <dbReference type="EMBL" id="BAY82664.1"/>
    </source>
</evidence>
<sequence>MSAETNQQPQRNRSQLYDEILIAAAELFYCNGFSQVSINEVIANSKVSRRTFYRYFPSKDELIVEVMRFQAKQWLKYFEEEVSKRASSPKEMILSSLDVLLEWYESPEFHGCPFIKAAVEIADISHPVNQIVVMARQSVRTYIFKLALEAKIPKPEVFSHQYLLLMGGSILMASIEDSTMGAEYTRETLSVFMDGS</sequence>
<dbReference type="Gene3D" id="1.10.357.10">
    <property type="entry name" value="Tetracycline Repressor, domain 2"/>
    <property type="match status" value="1"/>
</dbReference>
<evidence type="ECO:0000256" key="4">
    <source>
        <dbReference type="PROSITE-ProRule" id="PRU00335"/>
    </source>
</evidence>
<dbReference type="Pfam" id="PF00440">
    <property type="entry name" value="TetR_N"/>
    <property type="match status" value="1"/>
</dbReference>
<accession>A0A1Z4LNA9</accession>
<dbReference type="PANTHER" id="PTHR47506">
    <property type="entry name" value="TRANSCRIPTIONAL REGULATORY PROTEIN"/>
    <property type="match status" value="1"/>
</dbReference>
<proteinExistence type="predicted"/>
<keyword evidence="2 4" id="KW-0238">DNA-binding</keyword>
<feature type="DNA-binding region" description="H-T-H motif" evidence="4">
    <location>
        <begin position="37"/>
        <end position="56"/>
    </location>
</feature>
<evidence type="ECO:0000256" key="3">
    <source>
        <dbReference type="ARBA" id="ARBA00023163"/>
    </source>
</evidence>
<reference evidence="6 7" key="1">
    <citation type="submission" date="2017-06" db="EMBL/GenBank/DDBJ databases">
        <title>Genome sequencing of cyanobaciteial culture collection at National Institute for Environmental Studies (NIES).</title>
        <authorList>
            <person name="Hirose Y."/>
            <person name="Shimura Y."/>
            <person name="Fujisawa T."/>
            <person name="Nakamura Y."/>
            <person name="Kawachi M."/>
        </authorList>
    </citation>
    <scope>NUCLEOTIDE SEQUENCE [LARGE SCALE GENOMIC DNA]</scope>
    <source>
        <strain evidence="6 7">NIES-267</strain>
    </source>
</reference>
<dbReference type="InterPro" id="IPR009057">
    <property type="entry name" value="Homeodomain-like_sf"/>
</dbReference>
<evidence type="ECO:0000259" key="5">
    <source>
        <dbReference type="PROSITE" id="PS50977"/>
    </source>
</evidence>
<dbReference type="AlphaFoldDB" id="A0A1Z4LNA9"/>
<evidence type="ECO:0000256" key="1">
    <source>
        <dbReference type="ARBA" id="ARBA00023015"/>
    </source>
</evidence>
<dbReference type="PROSITE" id="PS50977">
    <property type="entry name" value="HTH_TETR_2"/>
    <property type="match status" value="1"/>
</dbReference>
<dbReference type="EMBL" id="AP018227">
    <property type="protein sequence ID" value="BAY82664.1"/>
    <property type="molecule type" value="Genomic_DNA"/>
</dbReference>
<protein>
    <submittedName>
        <fullName evidence="6">Transcriptional regulator</fullName>
    </submittedName>
</protein>
<dbReference type="GO" id="GO:0003677">
    <property type="term" value="F:DNA binding"/>
    <property type="evidence" value="ECO:0007669"/>
    <property type="project" value="UniProtKB-UniRule"/>
</dbReference>
<evidence type="ECO:0000313" key="7">
    <source>
        <dbReference type="Proteomes" id="UP000218418"/>
    </source>
</evidence>
<dbReference type="OrthoDB" id="116240at2"/>
<dbReference type="PRINTS" id="PR00455">
    <property type="entry name" value="HTHTETR"/>
</dbReference>
<name>A0A1Z4LNA9_9CYAN</name>
<keyword evidence="1" id="KW-0805">Transcription regulation</keyword>
<evidence type="ECO:0000256" key="2">
    <source>
        <dbReference type="ARBA" id="ARBA00023125"/>
    </source>
</evidence>
<keyword evidence="3" id="KW-0804">Transcription</keyword>
<gene>
    <name evidence="6" type="ORF">NIES267_21480</name>
</gene>
<keyword evidence="7" id="KW-1185">Reference proteome</keyword>
<dbReference type="InterPro" id="IPR001647">
    <property type="entry name" value="HTH_TetR"/>
</dbReference>
<dbReference type="PANTHER" id="PTHR47506:SF3">
    <property type="entry name" value="HTH-TYPE TRANSCRIPTIONAL REGULATOR LMRA"/>
    <property type="match status" value="1"/>
</dbReference>